<keyword evidence="2" id="KW-1185">Reference proteome</keyword>
<evidence type="ECO:0000313" key="2">
    <source>
        <dbReference type="Proteomes" id="UP001164472"/>
    </source>
</evidence>
<organism evidence="1 2">
    <name type="scientific">Alkalimarinus sediminis</name>
    <dbReference type="NCBI Taxonomy" id="1632866"/>
    <lineage>
        <taxon>Bacteria</taxon>
        <taxon>Pseudomonadati</taxon>
        <taxon>Pseudomonadota</taxon>
        <taxon>Gammaproteobacteria</taxon>
        <taxon>Alteromonadales</taxon>
        <taxon>Alteromonadaceae</taxon>
        <taxon>Alkalimarinus</taxon>
    </lineage>
</organism>
<dbReference type="EMBL" id="CP101527">
    <property type="protein sequence ID" value="UZW75801.1"/>
    <property type="molecule type" value="Genomic_DNA"/>
</dbReference>
<name>A0A9E8KK72_9ALTE</name>
<dbReference type="RefSeq" id="WP_251811550.1">
    <property type="nucleotide sequence ID" value="NZ_CP101527.1"/>
</dbReference>
<sequence length="73" mass="8226">MQKITIDLTISADEWLKVYRGSARTVSATSIDGRTIQFPANILQQYVTHFGISGRFDIYFNNAGKFSSITKVH</sequence>
<dbReference type="Proteomes" id="UP001164472">
    <property type="component" value="Chromosome"/>
</dbReference>
<proteinExistence type="predicted"/>
<dbReference type="AlphaFoldDB" id="A0A9E8KK72"/>
<dbReference type="Pfam" id="PF11197">
    <property type="entry name" value="DUF2835"/>
    <property type="match status" value="1"/>
</dbReference>
<dbReference type="InterPro" id="IPR021363">
    <property type="entry name" value="DUF2835"/>
</dbReference>
<protein>
    <submittedName>
        <fullName evidence="1">DUF2835 domain-containing protein</fullName>
    </submittedName>
</protein>
<dbReference type="KEGG" id="asem:NNL22_04230"/>
<reference evidence="1" key="1">
    <citation type="submission" date="2022-07" db="EMBL/GenBank/DDBJ databases">
        <title>Alkalimarinus sp. nov., isolated from gut of a Alitta virens.</title>
        <authorList>
            <person name="Yang A.I."/>
            <person name="Shin N.-R."/>
        </authorList>
    </citation>
    <scope>NUCLEOTIDE SEQUENCE</scope>
    <source>
        <strain evidence="1">FA028</strain>
    </source>
</reference>
<accession>A0A9E8KK72</accession>
<evidence type="ECO:0000313" key="1">
    <source>
        <dbReference type="EMBL" id="UZW75801.1"/>
    </source>
</evidence>
<gene>
    <name evidence="1" type="ORF">NNL22_04230</name>
</gene>